<keyword evidence="2" id="KW-0067">ATP-binding</keyword>
<evidence type="ECO:0000256" key="2">
    <source>
        <dbReference type="ARBA" id="ARBA00022840"/>
    </source>
</evidence>
<dbReference type="AlphaFoldDB" id="A0A2U3P4S3"/>
<dbReference type="GO" id="GO:0005737">
    <property type="term" value="C:cytoplasm"/>
    <property type="evidence" value="ECO:0007669"/>
    <property type="project" value="TreeGrafter"/>
</dbReference>
<name>A0A2U3P4S3_9MYCO</name>
<dbReference type="EMBL" id="FUEZ01000003">
    <property type="protein sequence ID" value="SPM38737.1"/>
    <property type="molecule type" value="Genomic_DNA"/>
</dbReference>
<proteinExistence type="predicted"/>
<feature type="non-terminal residue" evidence="5">
    <location>
        <position position="1"/>
    </location>
</feature>
<dbReference type="Proteomes" id="UP000240424">
    <property type="component" value="Unassembled WGS sequence"/>
</dbReference>
<dbReference type="PANTHER" id="PTHR16305">
    <property type="entry name" value="TESTICULAR SOLUBLE ADENYLYL CYCLASE"/>
    <property type="match status" value="1"/>
</dbReference>
<gene>
    <name evidence="5" type="ORF">MNAB215_917</name>
</gene>
<reference evidence="5 6" key="1">
    <citation type="submission" date="2017-01" db="EMBL/GenBank/DDBJ databases">
        <authorList>
            <consortium name="Urmite Genomes"/>
        </authorList>
    </citation>
    <scope>NUCLEOTIDE SEQUENCE [LARGE SCALE GENOMIC DNA]</scope>
    <source>
        <strain evidence="5 6">AB215</strain>
    </source>
</reference>
<evidence type="ECO:0000259" key="4">
    <source>
        <dbReference type="Pfam" id="PF13191"/>
    </source>
</evidence>
<sequence length="872" mass="94483">VSATLCRVCGTAALTTDARFCHACGSGFDAPLHARLLLAARDQPAGRRSDAPLVGRTWELNTLGGIFDEAVNGAGCIVNITGPAGIGKSRLAREAAATAGARGIPVFGAYCESHACDIPFRTVAHLLRAALEIDQYTTDTARGRLRERFGDAEPEDLLLLDDLLGIRDLSVPLPDVAPDARTRRLITLINSASLARSAPAVYVIEDAHWIDRASESMLANMLAALTHTRSLVLVTYRPEYRGALSRISGAQVLALRPLSGAQASALTAELLGTDGSVTEVAALVTARAAGNPFFAEEMVRDLAERGVLHGRRGEYQKRADLAEVQVPATLQATIGARIDRLEPTAKRTLNAAAVIGLHFGGDILSDLDEKPDVSALIEAEVVDQVRFTPHGEYAFRHPLIRAVAYESQLKSDRAQLHRRLANALEQRQDSGDDNAALIAEHLEAAADLPGAFAWHMRAATWSRNRDVAAARERWRRAQHMADRIPENHPGHLPMRIASRTLLCGSEFRVGGEGDIANFTELRELCTAAGDQRSLAVGMAGMIQARFLSSRVREAADLASELAQLLVEIGDPALTVSLSAAVLGPKHEVGDVTEVLRFARRVIEAAEGDLGQGKLIFAVPVPTAIAVRGVARICLGMPGWKTDFDQAMVRARTLDAFAFSGVSWYSYVMPLAYGVIRPYTAMLRDTADTLALAEQTGDNLGLDLARSARGIALIHNGGSDRDTGLQLLLMVSERDWQQRFSSIQSIVEAYVAREQARLGYTDNAVNLARHAVAHNTAAGSVMWNIPATAALVEVLLTRKLDRDLAEADAVIAQWTSVMSELGVTLYEVWLLRMRAQLARARKEESSYRELRERYRRKSADLGFEGHVALAASM</sequence>
<feature type="coiled-coil region" evidence="3">
    <location>
        <begin position="832"/>
        <end position="859"/>
    </location>
</feature>
<dbReference type="SUPFAM" id="SSF52540">
    <property type="entry name" value="P-loop containing nucleoside triphosphate hydrolases"/>
    <property type="match status" value="1"/>
</dbReference>
<evidence type="ECO:0000256" key="1">
    <source>
        <dbReference type="ARBA" id="ARBA00022741"/>
    </source>
</evidence>
<feature type="domain" description="Orc1-like AAA ATPase" evidence="4">
    <location>
        <begin position="52"/>
        <end position="234"/>
    </location>
</feature>
<keyword evidence="3" id="KW-0175">Coiled coil</keyword>
<dbReference type="STRING" id="1841861.GCA_900157365_05120"/>
<evidence type="ECO:0000313" key="5">
    <source>
        <dbReference type="EMBL" id="SPM38737.1"/>
    </source>
</evidence>
<evidence type="ECO:0000256" key="3">
    <source>
        <dbReference type="SAM" id="Coils"/>
    </source>
</evidence>
<dbReference type="InterPro" id="IPR041664">
    <property type="entry name" value="AAA_16"/>
</dbReference>
<dbReference type="Pfam" id="PF13191">
    <property type="entry name" value="AAA_16"/>
    <property type="match status" value="1"/>
</dbReference>
<evidence type="ECO:0000313" key="6">
    <source>
        <dbReference type="Proteomes" id="UP000240424"/>
    </source>
</evidence>
<dbReference type="GO" id="GO:0004016">
    <property type="term" value="F:adenylate cyclase activity"/>
    <property type="evidence" value="ECO:0007669"/>
    <property type="project" value="TreeGrafter"/>
</dbReference>
<accession>A0A2U3P4S3</accession>
<protein>
    <submittedName>
        <fullName evidence="5">Cyclase</fullName>
    </submittedName>
</protein>
<dbReference type="InterPro" id="IPR027417">
    <property type="entry name" value="P-loop_NTPase"/>
</dbReference>
<dbReference type="GO" id="GO:0005524">
    <property type="term" value="F:ATP binding"/>
    <property type="evidence" value="ECO:0007669"/>
    <property type="project" value="UniProtKB-KW"/>
</dbReference>
<dbReference type="Gene3D" id="3.40.50.300">
    <property type="entry name" value="P-loop containing nucleotide triphosphate hydrolases"/>
    <property type="match status" value="1"/>
</dbReference>
<keyword evidence="6" id="KW-1185">Reference proteome</keyword>
<dbReference type="PANTHER" id="PTHR16305:SF28">
    <property type="entry name" value="GUANYLATE CYCLASE DOMAIN-CONTAINING PROTEIN"/>
    <property type="match status" value="1"/>
</dbReference>
<organism evidence="5 6">
    <name type="scientific">Mycobacterium numidiamassiliense</name>
    <dbReference type="NCBI Taxonomy" id="1841861"/>
    <lineage>
        <taxon>Bacteria</taxon>
        <taxon>Bacillati</taxon>
        <taxon>Actinomycetota</taxon>
        <taxon>Actinomycetes</taxon>
        <taxon>Mycobacteriales</taxon>
        <taxon>Mycobacteriaceae</taxon>
        <taxon>Mycobacterium</taxon>
    </lineage>
</organism>
<keyword evidence="1" id="KW-0547">Nucleotide-binding</keyword>